<dbReference type="RefSeq" id="WP_377577073.1">
    <property type="nucleotide sequence ID" value="NZ_JBHTMP010000069.1"/>
</dbReference>
<sequence>MTPEPGDVVRVDGYASPQFRGRSALIFRVISVCKKDTYYGWAWLTGYVLDQAGLAVEKREIFVKKSGLRPVVRSPAGTPAPLAVRGRRV</sequence>
<reference evidence="2" key="1">
    <citation type="journal article" date="2019" name="Int. J. Syst. Evol. Microbiol.">
        <title>The Global Catalogue of Microorganisms (GCM) 10K type strain sequencing project: providing services to taxonomists for standard genome sequencing and annotation.</title>
        <authorList>
            <consortium name="The Broad Institute Genomics Platform"/>
            <consortium name="The Broad Institute Genome Sequencing Center for Infectious Disease"/>
            <person name="Wu L."/>
            <person name="Ma J."/>
        </authorList>
    </citation>
    <scope>NUCLEOTIDE SEQUENCE [LARGE SCALE GENOMIC DNA]</scope>
    <source>
        <strain evidence="2">JCM 31037</strain>
    </source>
</reference>
<organism evidence="1 2">
    <name type="scientific">Micromonospora sonneratiae</name>
    <dbReference type="NCBI Taxonomy" id="1184706"/>
    <lineage>
        <taxon>Bacteria</taxon>
        <taxon>Bacillati</taxon>
        <taxon>Actinomycetota</taxon>
        <taxon>Actinomycetes</taxon>
        <taxon>Micromonosporales</taxon>
        <taxon>Micromonosporaceae</taxon>
        <taxon>Micromonospora</taxon>
    </lineage>
</organism>
<keyword evidence="2" id="KW-1185">Reference proteome</keyword>
<evidence type="ECO:0000313" key="2">
    <source>
        <dbReference type="Proteomes" id="UP001597260"/>
    </source>
</evidence>
<gene>
    <name evidence="1" type="ORF">ACFQ4H_29270</name>
</gene>
<dbReference type="Proteomes" id="UP001597260">
    <property type="component" value="Unassembled WGS sequence"/>
</dbReference>
<name>A0ABW3YP96_9ACTN</name>
<evidence type="ECO:0000313" key="1">
    <source>
        <dbReference type="EMBL" id="MFD1325185.1"/>
    </source>
</evidence>
<accession>A0ABW3YP96</accession>
<protein>
    <submittedName>
        <fullName evidence="1">Uncharacterized protein</fullName>
    </submittedName>
</protein>
<comment type="caution">
    <text evidence="1">The sequence shown here is derived from an EMBL/GenBank/DDBJ whole genome shotgun (WGS) entry which is preliminary data.</text>
</comment>
<dbReference type="EMBL" id="JBHTMP010000069">
    <property type="protein sequence ID" value="MFD1325185.1"/>
    <property type="molecule type" value="Genomic_DNA"/>
</dbReference>
<proteinExistence type="predicted"/>